<dbReference type="PANTHER" id="PTHR10509:SF14">
    <property type="entry name" value="CAFFEOYL-COA O-METHYLTRANSFERASE 3-RELATED"/>
    <property type="match status" value="1"/>
</dbReference>
<dbReference type="OMA" id="LWKDLYV"/>
<dbReference type="EMBL" id="JADOEF010000001">
    <property type="protein sequence ID" value="MBF7807457.1"/>
    <property type="molecule type" value="Genomic_DNA"/>
</dbReference>
<dbReference type="InterPro" id="IPR050362">
    <property type="entry name" value="Cation-dep_OMT"/>
</dbReference>
<dbReference type="Gene3D" id="3.40.50.150">
    <property type="entry name" value="Vaccinia Virus protein VP39"/>
    <property type="match status" value="1"/>
</dbReference>
<comment type="caution">
    <text evidence="4">The sequence shown here is derived from an EMBL/GenBank/DDBJ whole genome shotgun (WGS) entry which is preliminary data.</text>
</comment>
<dbReference type="PANTHER" id="PTHR10509">
    <property type="entry name" value="O-METHYLTRANSFERASE-RELATED"/>
    <property type="match status" value="1"/>
</dbReference>
<dbReference type="GO" id="GO:0008757">
    <property type="term" value="F:S-adenosylmethionine-dependent methyltransferase activity"/>
    <property type="evidence" value="ECO:0007669"/>
    <property type="project" value="TreeGrafter"/>
</dbReference>
<evidence type="ECO:0000313" key="5">
    <source>
        <dbReference type="Proteomes" id="UP000631418"/>
    </source>
</evidence>
<name>A0AAE2RP10_CLOBE</name>
<sequence length="209" mass="23651">MSKISVKNYISSLYQNYTIIKREEFIKNTSLDFFCPVIDTSVAIFLRILLKAIRPKKVLELGTSIGYSTTIIAETIAEWGGTVTTIELDKKVALAAKENFEKYNVLGNITLINDSVFDVLPKIEEKFDLVFLDLFNNLYPDVMDSCINSLDQGGVLIADDTLFPALERRAYFVDSNKKVDEFNRRLSEKSNVESILLPFDDGITIAIKK</sequence>
<evidence type="ECO:0000256" key="3">
    <source>
        <dbReference type="ARBA" id="ARBA00022691"/>
    </source>
</evidence>
<dbReference type="RefSeq" id="WP_011968027.1">
    <property type="nucleotide sequence ID" value="NZ_CP073279.1"/>
</dbReference>
<keyword evidence="2" id="KW-0808">Transferase</keyword>
<organism evidence="4 5">
    <name type="scientific">Clostridium beijerinckii</name>
    <name type="common">Clostridium MP</name>
    <dbReference type="NCBI Taxonomy" id="1520"/>
    <lineage>
        <taxon>Bacteria</taxon>
        <taxon>Bacillati</taxon>
        <taxon>Bacillota</taxon>
        <taxon>Clostridia</taxon>
        <taxon>Eubacteriales</taxon>
        <taxon>Clostridiaceae</taxon>
        <taxon>Clostridium</taxon>
    </lineage>
</organism>
<accession>A0AAE2RP10</accession>
<dbReference type="SUPFAM" id="SSF53335">
    <property type="entry name" value="S-adenosyl-L-methionine-dependent methyltransferases"/>
    <property type="match status" value="1"/>
</dbReference>
<evidence type="ECO:0000256" key="2">
    <source>
        <dbReference type="ARBA" id="ARBA00022679"/>
    </source>
</evidence>
<dbReference type="Pfam" id="PF01596">
    <property type="entry name" value="Methyltransf_3"/>
    <property type="match status" value="1"/>
</dbReference>
<dbReference type="InterPro" id="IPR002935">
    <property type="entry name" value="SAM_O-MeTrfase"/>
</dbReference>
<gene>
    <name evidence="4" type="ORF">IS491_01745</name>
</gene>
<dbReference type="GO" id="GO:0032259">
    <property type="term" value="P:methylation"/>
    <property type="evidence" value="ECO:0007669"/>
    <property type="project" value="UniProtKB-KW"/>
</dbReference>
<evidence type="ECO:0000313" key="4">
    <source>
        <dbReference type="EMBL" id="MBF7807457.1"/>
    </source>
</evidence>
<protein>
    <submittedName>
        <fullName evidence="4">Class I SAM-dependent methyltransferase</fullName>
    </submittedName>
</protein>
<keyword evidence="1 4" id="KW-0489">Methyltransferase</keyword>
<dbReference type="Proteomes" id="UP000631418">
    <property type="component" value="Unassembled WGS sequence"/>
</dbReference>
<dbReference type="CDD" id="cd02440">
    <property type="entry name" value="AdoMet_MTases"/>
    <property type="match status" value="1"/>
</dbReference>
<keyword evidence="3" id="KW-0949">S-adenosyl-L-methionine</keyword>
<reference evidence="4" key="1">
    <citation type="submission" date="2020-11" db="EMBL/GenBank/DDBJ databases">
        <authorList>
            <person name="Thieme N."/>
            <person name="Liebl W."/>
            <person name="Zverlov V."/>
        </authorList>
    </citation>
    <scope>NUCLEOTIDE SEQUENCE</scope>
    <source>
        <strain evidence="4">NT08</strain>
    </source>
</reference>
<dbReference type="AlphaFoldDB" id="A0AAE2RP10"/>
<dbReference type="PROSITE" id="PS51682">
    <property type="entry name" value="SAM_OMT_I"/>
    <property type="match status" value="1"/>
</dbReference>
<dbReference type="InterPro" id="IPR029063">
    <property type="entry name" value="SAM-dependent_MTases_sf"/>
</dbReference>
<dbReference type="GO" id="GO:0008171">
    <property type="term" value="F:O-methyltransferase activity"/>
    <property type="evidence" value="ECO:0007669"/>
    <property type="project" value="InterPro"/>
</dbReference>
<evidence type="ECO:0000256" key="1">
    <source>
        <dbReference type="ARBA" id="ARBA00022603"/>
    </source>
</evidence>
<proteinExistence type="predicted"/>